<dbReference type="STRING" id="1247726.MIM_c37740"/>
<proteinExistence type="predicted"/>
<evidence type="ECO:0000313" key="1">
    <source>
        <dbReference type="EMBL" id="AHG65831.1"/>
    </source>
</evidence>
<name>W0PH60_ADVMD</name>
<dbReference type="HOGENOM" id="CLU_634064_0_0_4"/>
<accession>W0PH60</accession>
<dbReference type="PATRIC" id="fig|1247726.3.peg.4167"/>
<keyword evidence="2" id="KW-1185">Reference proteome</keyword>
<organism evidence="1 2">
    <name type="scientific">Advenella mimigardefordensis (strain DSM 17166 / LMG 22922 / DPN7)</name>
    <dbReference type="NCBI Taxonomy" id="1247726"/>
    <lineage>
        <taxon>Bacteria</taxon>
        <taxon>Pseudomonadati</taxon>
        <taxon>Pseudomonadota</taxon>
        <taxon>Betaproteobacteria</taxon>
        <taxon>Burkholderiales</taxon>
        <taxon>Alcaligenaceae</taxon>
    </lineage>
</organism>
<protein>
    <submittedName>
        <fullName evidence="1">Uncharacterized protein</fullName>
    </submittedName>
</protein>
<dbReference type="RefSeq" id="WP_144084700.1">
    <property type="nucleotide sequence ID" value="NZ_CP003915.1"/>
</dbReference>
<dbReference type="eggNOG" id="COG1073">
    <property type="taxonomic scope" value="Bacteria"/>
</dbReference>
<dbReference type="AlphaFoldDB" id="W0PH60"/>
<dbReference type="KEGG" id="amim:MIM_c37740"/>
<dbReference type="Proteomes" id="UP000019095">
    <property type="component" value="Chromosome"/>
</dbReference>
<dbReference type="EMBL" id="CP003915">
    <property type="protein sequence ID" value="AHG65831.1"/>
    <property type="molecule type" value="Genomic_DNA"/>
</dbReference>
<gene>
    <name evidence="1" type="ORF">MIM_c37740</name>
</gene>
<evidence type="ECO:0000313" key="2">
    <source>
        <dbReference type="Proteomes" id="UP000019095"/>
    </source>
</evidence>
<sequence length="432" mass="49191">MNKPLIMKNLEQWKCPVFTFQNMRDAVASGFTNSGIYQVKMSDDLTLDILLKNAEKLTQSETLVVVLTGAIATRGTKKGPFFSGLSITEDLDAPCAFISDPTLDYSQNLTLAWYAGNQKIPKLQQYIIQILNSIAHLYKLRLVLVGGSGAGFGILSIIQQLCEGSLALVWNPQTSISKYFPNFVKRYVESAFPKIYSETSKRVPLTRRKTPQFFERILDQTDINHKLYASDVAVQRNRIIYLQNRHDWHLLEHANPYLASLGKWSRLSPTLFLNSSRMTAFAVGDWGEGHAAPTKPLIKSLIELCVDLPPEVLMTSSVGQLVSQFDGVPHYDWVLCHDRQLELKTEIRYDNELELIYVETTVTNPDPDEVYSHAFYLMVDGKRKATDWYTAKNSTEFHIDQREIRKKIRIIAFVKDAIGRVTFKSSPYHLVD</sequence>
<dbReference type="OrthoDB" id="8421922at2"/>
<reference evidence="1 2" key="1">
    <citation type="journal article" date="2014" name="Microbiology">
        <title>Unravelling the complete genome sequence of Advenella mimigardefordensis strain DPN7T and novel insights in the catabolism of the xenobiotic polythioester precursor 3,3'-dithiodipropionate.</title>
        <authorList>
            <person name="Wubbeler J.H."/>
            <person name="Hiessl S."/>
            <person name="Schuldes J."/>
            <person name="Thurmer A."/>
            <person name="Daniel R."/>
            <person name="Steinbuchel A."/>
        </authorList>
    </citation>
    <scope>NUCLEOTIDE SEQUENCE [LARGE SCALE GENOMIC DNA]</scope>
    <source>
        <strain evidence="2">DSM 17166 / LMG 22922 / DPN7</strain>
    </source>
</reference>